<keyword evidence="1" id="KW-0812">Transmembrane</keyword>
<proteinExistence type="predicted"/>
<comment type="caution">
    <text evidence="2">The sequence shown here is derived from an EMBL/GenBank/DDBJ whole genome shotgun (WGS) entry which is preliminary data.</text>
</comment>
<keyword evidence="1" id="KW-1133">Transmembrane helix</keyword>
<dbReference type="EMBL" id="JARJLM010000017">
    <property type="protein sequence ID" value="MDF3831607.1"/>
    <property type="molecule type" value="Genomic_DNA"/>
</dbReference>
<reference evidence="2 3" key="1">
    <citation type="submission" date="2023-03" db="EMBL/GenBank/DDBJ databases">
        <title>Draft assemblies of triclosan tolerant bacteria isolated from returned activated sludge.</title>
        <authorList>
            <person name="Van Hamelsveld S."/>
        </authorList>
    </citation>
    <scope>NUCLEOTIDE SEQUENCE [LARGE SCALE GENOMIC DNA]</scope>
    <source>
        <strain evidence="2 3">GW210010_S58</strain>
    </source>
</reference>
<dbReference type="Proteomes" id="UP001216674">
    <property type="component" value="Unassembled WGS sequence"/>
</dbReference>
<evidence type="ECO:0000313" key="2">
    <source>
        <dbReference type="EMBL" id="MDF3831607.1"/>
    </source>
</evidence>
<dbReference type="Pfam" id="PF11158">
    <property type="entry name" value="DUF2938"/>
    <property type="match status" value="1"/>
</dbReference>
<sequence>MLPAVLLGVLSVLAPFLIMQPGMCAGVAASRTPPPSTTRWRSLMAHTSFGIGMYVAAVIFARLSGW</sequence>
<name>A0ABT6AG73_9BURK</name>
<protein>
    <submittedName>
        <fullName evidence="2">DUF2938 family protein</fullName>
    </submittedName>
</protein>
<gene>
    <name evidence="2" type="ORF">P3W85_01340</name>
</gene>
<evidence type="ECO:0000256" key="1">
    <source>
        <dbReference type="SAM" id="Phobius"/>
    </source>
</evidence>
<evidence type="ECO:0000313" key="3">
    <source>
        <dbReference type="Proteomes" id="UP001216674"/>
    </source>
</evidence>
<keyword evidence="3" id="KW-1185">Reference proteome</keyword>
<organism evidence="2 3">
    <name type="scientific">Cupriavidus basilensis</name>
    <dbReference type="NCBI Taxonomy" id="68895"/>
    <lineage>
        <taxon>Bacteria</taxon>
        <taxon>Pseudomonadati</taxon>
        <taxon>Pseudomonadota</taxon>
        <taxon>Betaproteobacteria</taxon>
        <taxon>Burkholderiales</taxon>
        <taxon>Burkholderiaceae</taxon>
        <taxon>Cupriavidus</taxon>
    </lineage>
</organism>
<accession>A0ABT6AG73</accession>
<dbReference type="InterPro" id="IPR021329">
    <property type="entry name" value="DUF2938"/>
</dbReference>
<keyword evidence="1" id="KW-0472">Membrane</keyword>
<feature type="transmembrane region" description="Helical" evidence="1">
    <location>
        <begin position="45"/>
        <end position="63"/>
    </location>
</feature>